<dbReference type="InterPro" id="IPR018383">
    <property type="entry name" value="UPF0324_pro"/>
</dbReference>
<dbReference type="Pfam" id="PF03601">
    <property type="entry name" value="Cons_hypoth698"/>
    <property type="match status" value="1"/>
</dbReference>
<feature type="transmembrane region" description="Helical" evidence="7">
    <location>
        <begin position="292"/>
        <end position="311"/>
    </location>
</feature>
<evidence type="ECO:0000256" key="2">
    <source>
        <dbReference type="ARBA" id="ARBA00007977"/>
    </source>
</evidence>
<comment type="subcellular location">
    <subcellularLocation>
        <location evidence="1">Cell membrane</location>
        <topology evidence="1">Multi-pass membrane protein</topology>
    </subcellularLocation>
</comment>
<gene>
    <name evidence="8" type="ORF">BANT10_02576</name>
</gene>
<sequence>MSTRTDHPSAETSAPPHILRTYAPGLGVCLVAVAIAMGVNHFFTGLSPLIVAIVLGILTTNLVRLPEATSPGITFASKKLLRVGIVFLGLQLVLGDIVSLGAPMLIVIICIVAGGIFGTVLLGKLLKMRPGQTLLIACGFSICGAAAVAGVEGVTDSDEEDVVTAVALVVIFGTLMIPLVPLVGGALGLSAELNGLWAGGSIHEIAQVVAAGGVIGGGALAVAVIVKLARVLMLAPVVAVLSLMQRRKTKSEGADAGTRPPIVPLFIIAFLALVILRSSVDLPEVVLSTGHFIQTALLAAAMFGLGCGVKIRNLIRVGLRPFVLASLSTILVAGIALAGIVLVHPAG</sequence>
<dbReference type="PANTHER" id="PTHR30106">
    <property type="entry name" value="INNER MEMBRANE PROTEIN YEIH-RELATED"/>
    <property type="match status" value="1"/>
</dbReference>
<keyword evidence="4 7" id="KW-0812">Transmembrane</keyword>
<reference evidence="9" key="1">
    <citation type="submission" date="2017-03" db="EMBL/GenBank/DDBJ databases">
        <authorList>
            <person name="Monnet C."/>
        </authorList>
    </citation>
    <scope>NUCLEOTIDE SEQUENCE [LARGE SCALE GENOMIC DNA]</scope>
    <source>
        <strain evidence="9">P10</strain>
    </source>
</reference>
<evidence type="ECO:0000256" key="3">
    <source>
        <dbReference type="ARBA" id="ARBA00022475"/>
    </source>
</evidence>
<feature type="transmembrane region" description="Helical" evidence="7">
    <location>
        <begin position="221"/>
        <end position="241"/>
    </location>
</feature>
<evidence type="ECO:0000256" key="1">
    <source>
        <dbReference type="ARBA" id="ARBA00004651"/>
    </source>
</evidence>
<keyword evidence="9" id="KW-1185">Reference proteome</keyword>
<comment type="similarity">
    <text evidence="2">Belongs to the UPF0324 family.</text>
</comment>
<keyword evidence="6 7" id="KW-0472">Membrane</keyword>
<dbReference type="PANTHER" id="PTHR30106:SF2">
    <property type="entry name" value="UPF0324 INNER MEMBRANE PROTEIN YEIH"/>
    <property type="match status" value="1"/>
</dbReference>
<accession>A0A2H1K287</accession>
<dbReference type="RefSeq" id="WP_101643894.1">
    <property type="nucleotide sequence ID" value="NZ_FXZE01000012.1"/>
</dbReference>
<keyword evidence="5 7" id="KW-1133">Transmembrane helix</keyword>
<keyword evidence="3" id="KW-1003">Cell membrane</keyword>
<evidence type="ECO:0000256" key="5">
    <source>
        <dbReference type="ARBA" id="ARBA00022989"/>
    </source>
</evidence>
<evidence type="ECO:0000256" key="6">
    <source>
        <dbReference type="ARBA" id="ARBA00023136"/>
    </source>
</evidence>
<feature type="transmembrane region" description="Helical" evidence="7">
    <location>
        <begin position="49"/>
        <end position="68"/>
    </location>
</feature>
<protein>
    <submittedName>
        <fullName evidence="8">Conserved hypothetical integral membrane protein</fullName>
    </submittedName>
</protein>
<dbReference type="AlphaFoldDB" id="A0A2H1K287"/>
<proteinExistence type="inferred from homology"/>
<evidence type="ECO:0000313" key="8">
    <source>
        <dbReference type="EMBL" id="SMX93422.1"/>
    </source>
</evidence>
<evidence type="ECO:0000256" key="7">
    <source>
        <dbReference type="SAM" id="Phobius"/>
    </source>
</evidence>
<evidence type="ECO:0000313" key="9">
    <source>
        <dbReference type="Proteomes" id="UP000234342"/>
    </source>
</evidence>
<dbReference type="GO" id="GO:0005886">
    <property type="term" value="C:plasma membrane"/>
    <property type="evidence" value="ECO:0007669"/>
    <property type="project" value="UniProtKB-SubCell"/>
</dbReference>
<feature type="transmembrane region" description="Helical" evidence="7">
    <location>
        <begin position="262"/>
        <end position="280"/>
    </location>
</feature>
<feature type="transmembrane region" description="Helical" evidence="7">
    <location>
        <begin position="21"/>
        <end position="43"/>
    </location>
</feature>
<organism evidence="8 9">
    <name type="scientific">Brevibacterium antiquum</name>
    <dbReference type="NCBI Taxonomy" id="234835"/>
    <lineage>
        <taxon>Bacteria</taxon>
        <taxon>Bacillati</taxon>
        <taxon>Actinomycetota</taxon>
        <taxon>Actinomycetes</taxon>
        <taxon>Micrococcales</taxon>
        <taxon>Brevibacteriaceae</taxon>
        <taxon>Brevibacterium</taxon>
    </lineage>
</organism>
<dbReference type="EMBL" id="FXZE01000012">
    <property type="protein sequence ID" value="SMX93422.1"/>
    <property type="molecule type" value="Genomic_DNA"/>
</dbReference>
<feature type="transmembrane region" description="Helical" evidence="7">
    <location>
        <begin position="104"/>
        <end position="122"/>
    </location>
</feature>
<feature type="transmembrane region" description="Helical" evidence="7">
    <location>
        <begin position="134"/>
        <end position="151"/>
    </location>
</feature>
<evidence type="ECO:0000256" key="4">
    <source>
        <dbReference type="ARBA" id="ARBA00022692"/>
    </source>
</evidence>
<dbReference type="Proteomes" id="UP000234342">
    <property type="component" value="Unassembled WGS sequence"/>
</dbReference>
<feature type="transmembrane region" description="Helical" evidence="7">
    <location>
        <begin position="323"/>
        <end position="343"/>
    </location>
</feature>
<name>A0A2H1K287_9MICO</name>
<feature type="transmembrane region" description="Helical" evidence="7">
    <location>
        <begin position="80"/>
        <end position="98"/>
    </location>
</feature>
<feature type="transmembrane region" description="Helical" evidence="7">
    <location>
        <begin position="163"/>
        <end position="189"/>
    </location>
</feature>
<feature type="transmembrane region" description="Helical" evidence="7">
    <location>
        <begin position="196"/>
        <end position="215"/>
    </location>
</feature>